<evidence type="ECO:0000259" key="4">
    <source>
        <dbReference type="Pfam" id="PF13530"/>
    </source>
</evidence>
<dbReference type="SUPFAM" id="SSF55718">
    <property type="entry name" value="SCP-like"/>
    <property type="match status" value="1"/>
</dbReference>
<comment type="caution">
    <text evidence="6">The sequence shown here is derived from an EMBL/GenBank/DDBJ whole genome shotgun (WGS) entry which is preliminary data.</text>
</comment>
<dbReference type="HAMAP" id="MF_01812">
    <property type="entry name" value="Eis"/>
    <property type="match status" value="1"/>
</dbReference>
<evidence type="ECO:0000256" key="3">
    <source>
        <dbReference type="HAMAP-Rule" id="MF_01812"/>
    </source>
</evidence>
<name>A0ABP5DTD6_9PSEU</name>
<keyword evidence="7" id="KW-1185">Reference proteome</keyword>
<feature type="domain" description="Enhanced intracellular survival protein" evidence="4">
    <location>
        <begin position="305"/>
        <end position="401"/>
    </location>
</feature>
<feature type="active site" description="Proton acceptor; via carboxylate" evidence="3">
    <location>
        <position position="405"/>
    </location>
</feature>
<proteinExistence type="inferred from homology"/>
<feature type="domain" description="Eis-like acetyltransferase" evidence="5">
    <location>
        <begin position="181"/>
        <end position="301"/>
    </location>
</feature>
<dbReference type="Proteomes" id="UP001501116">
    <property type="component" value="Unassembled WGS sequence"/>
</dbReference>
<feature type="active site" description="Proton donor" evidence="3">
    <location>
        <position position="124"/>
    </location>
</feature>
<dbReference type="PANTHER" id="PTHR37817:SF1">
    <property type="entry name" value="N-ACETYLTRANSFERASE EIS"/>
    <property type="match status" value="1"/>
</dbReference>
<feature type="binding site" evidence="3">
    <location>
        <begin position="119"/>
        <end position="120"/>
    </location>
    <ligand>
        <name>acetyl-CoA</name>
        <dbReference type="ChEBI" id="CHEBI:57288"/>
    </ligand>
</feature>
<evidence type="ECO:0000313" key="6">
    <source>
        <dbReference type="EMBL" id="GAA1986056.1"/>
    </source>
</evidence>
<dbReference type="SUPFAM" id="SSF55729">
    <property type="entry name" value="Acyl-CoA N-acyltransferases (Nat)"/>
    <property type="match status" value="1"/>
</dbReference>
<dbReference type="RefSeq" id="WP_344429858.1">
    <property type="nucleotide sequence ID" value="NZ_BAAANN010000043.1"/>
</dbReference>
<accession>A0ABP5DTD6</accession>
<feature type="binding site" evidence="3">
    <location>
        <begin position="83"/>
        <end position="85"/>
    </location>
    <ligand>
        <name>acetyl-CoA</name>
        <dbReference type="ChEBI" id="CHEBI:57288"/>
    </ligand>
</feature>
<dbReference type="InterPro" id="IPR036527">
    <property type="entry name" value="SCP2_sterol-bd_dom_sf"/>
</dbReference>
<dbReference type="NCBIfam" id="NF002367">
    <property type="entry name" value="PRK01346.1-4"/>
    <property type="match status" value="1"/>
</dbReference>
<protein>
    <submittedName>
        <fullName evidence="6">GNAT family N-acetyltransferase</fullName>
    </submittedName>
</protein>
<comment type="similarity">
    <text evidence="3">Belongs to the acetyltransferase Eis family.</text>
</comment>
<dbReference type="Pfam" id="PF13527">
    <property type="entry name" value="Acetyltransf_9"/>
    <property type="match status" value="1"/>
</dbReference>
<dbReference type="InterPro" id="IPR041380">
    <property type="entry name" value="Acetyltransf_17"/>
</dbReference>
<gene>
    <name evidence="6" type="ORF">GCM10009754_74790</name>
</gene>
<evidence type="ECO:0000259" key="5">
    <source>
        <dbReference type="Pfam" id="PF17668"/>
    </source>
</evidence>
<feature type="binding site" evidence="3">
    <location>
        <begin position="91"/>
        <end position="96"/>
    </location>
    <ligand>
        <name>acetyl-CoA</name>
        <dbReference type="ChEBI" id="CHEBI:57288"/>
    </ligand>
</feature>
<evidence type="ECO:0000256" key="1">
    <source>
        <dbReference type="ARBA" id="ARBA00022679"/>
    </source>
</evidence>
<dbReference type="InterPro" id="IPR051554">
    <property type="entry name" value="Acetyltransferase_Eis"/>
</dbReference>
<reference evidence="7" key="1">
    <citation type="journal article" date="2019" name="Int. J. Syst. Evol. Microbiol.">
        <title>The Global Catalogue of Microorganisms (GCM) 10K type strain sequencing project: providing services to taxonomists for standard genome sequencing and annotation.</title>
        <authorList>
            <consortium name="The Broad Institute Genomics Platform"/>
            <consortium name="The Broad Institute Genome Sequencing Center for Infectious Disease"/>
            <person name="Wu L."/>
            <person name="Ma J."/>
        </authorList>
    </citation>
    <scope>NUCLEOTIDE SEQUENCE [LARGE SCALE GENOMIC DNA]</scope>
    <source>
        <strain evidence="7">JCM 14545</strain>
    </source>
</reference>
<evidence type="ECO:0000256" key="2">
    <source>
        <dbReference type="ARBA" id="ARBA00023315"/>
    </source>
</evidence>
<organism evidence="6 7">
    <name type="scientific">Amycolatopsis minnesotensis</name>
    <dbReference type="NCBI Taxonomy" id="337894"/>
    <lineage>
        <taxon>Bacteria</taxon>
        <taxon>Bacillati</taxon>
        <taxon>Actinomycetota</taxon>
        <taxon>Actinomycetes</taxon>
        <taxon>Pseudonocardiales</taxon>
        <taxon>Pseudonocardiaceae</taxon>
        <taxon>Amycolatopsis</taxon>
    </lineage>
</organism>
<comment type="subunit">
    <text evidence="3">Homohexamer; trimer of dimers.</text>
</comment>
<keyword evidence="2 3" id="KW-0012">Acyltransferase</keyword>
<sequence length="405" mass="44382">MGDYAVRPLRNGEERAAFDLTKLVFHHGGSAGERWEVEREAFLGGRKIGAFAGDTVIGLTSSVRTTMRVPGGADVTAAAVDGVVVRPDHTRRGVLTGMMRRQLDDCAARGETVALLHASESAIYGRFGYGAATRAKAVRVQRIRARLRQDIPFEGQVRMLTAEEAVEAVPGLYRRFARRPGMIERPGSWWNLYVHRLLGKVNGLHRVAVHRGVDGDDGFVVYQATEERSTDDPFAGAVLDVSDLHGDGPAAVAGLWRFLLGVDLVDRVRAPARPLDEHIGDLFVEPRACETYRVTDHTWVRLIDVAGALSARTYRRAEPVLIEVRDAFLPENEGVYRIGGDGVERVTAAPQLRMDVSTLAMLYLGDRRAGSLVSSGRIEAEDPAALAHADELFGTWESPWCGTSF</sequence>
<keyword evidence="1 3" id="KW-0808">Transferase</keyword>
<dbReference type="PANTHER" id="PTHR37817">
    <property type="entry name" value="N-ACETYLTRANSFERASE EIS"/>
    <property type="match status" value="1"/>
</dbReference>
<dbReference type="InterPro" id="IPR025559">
    <property type="entry name" value="Eis_dom"/>
</dbReference>
<dbReference type="Pfam" id="PF17668">
    <property type="entry name" value="Acetyltransf_17"/>
    <property type="match status" value="1"/>
</dbReference>
<dbReference type="InterPro" id="IPR022902">
    <property type="entry name" value="NAcTrfase_Eis"/>
</dbReference>
<dbReference type="Gene3D" id="3.30.1050.10">
    <property type="entry name" value="SCP2 sterol-binding domain"/>
    <property type="match status" value="1"/>
</dbReference>
<dbReference type="Pfam" id="PF13530">
    <property type="entry name" value="SCP2_2"/>
    <property type="match status" value="1"/>
</dbReference>
<dbReference type="EMBL" id="BAAANN010000043">
    <property type="protein sequence ID" value="GAA1986056.1"/>
    <property type="molecule type" value="Genomic_DNA"/>
</dbReference>
<dbReference type="Gene3D" id="3.40.630.30">
    <property type="match status" value="2"/>
</dbReference>
<dbReference type="InterPro" id="IPR016181">
    <property type="entry name" value="Acyl_CoA_acyltransferase"/>
</dbReference>
<evidence type="ECO:0000313" key="7">
    <source>
        <dbReference type="Proteomes" id="UP001501116"/>
    </source>
</evidence>